<sequence>MAKCKVPKKPQRVSKSPPLPGTTLSMTPAFRNMRKSPKPRLMPSILPLKVKPVAMSSSVQSCWMPRCAERCSPGLSCEKTSRRVSWMGCRMPRNSTSVSSQSPAFLRADASRPSQVIAVFFSVIASNSVPLRLGNTEPSDMSSSHLNSLKSSSGALGFASGQGPMGSERYWEVGRSYGQWFDAPTLSFSMGTSTQYSTSWPFSNLIRFCCVNPGGWRGAKDPSVLVSTGLPSIAMSVVGMPGSSWV</sequence>
<proteinExistence type="predicted"/>
<comment type="caution">
    <text evidence="2">The sequence shown here is derived from an EMBL/GenBank/DDBJ whole genome shotgun (WGS) entry which is preliminary data.</text>
</comment>
<dbReference type="EMBL" id="JAUIRO010000004">
    <property type="protein sequence ID" value="KAK0717460.1"/>
    <property type="molecule type" value="Genomic_DNA"/>
</dbReference>
<dbReference type="GeneID" id="85317498"/>
<feature type="compositionally biased region" description="Basic residues" evidence="1">
    <location>
        <begin position="1"/>
        <end position="12"/>
    </location>
</feature>
<keyword evidence="3" id="KW-1185">Reference proteome</keyword>
<reference evidence="2" key="1">
    <citation type="submission" date="2023-06" db="EMBL/GenBank/DDBJ databases">
        <title>Genome-scale phylogeny and comparative genomics of the fungal order Sordariales.</title>
        <authorList>
            <consortium name="Lawrence Berkeley National Laboratory"/>
            <person name="Hensen N."/>
            <person name="Bonometti L."/>
            <person name="Westerberg I."/>
            <person name="Brannstrom I.O."/>
            <person name="Guillou S."/>
            <person name="Cros-Aarteil S."/>
            <person name="Calhoun S."/>
            <person name="Haridas S."/>
            <person name="Kuo A."/>
            <person name="Mondo S."/>
            <person name="Pangilinan J."/>
            <person name="Riley R."/>
            <person name="LaButti K."/>
            <person name="Andreopoulos B."/>
            <person name="Lipzen A."/>
            <person name="Chen C."/>
            <person name="Yanf M."/>
            <person name="Daum C."/>
            <person name="Ng V."/>
            <person name="Clum A."/>
            <person name="Steindorff A."/>
            <person name="Ohm R."/>
            <person name="Martin F."/>
            <person name="Silar P."/>
            <person name="Natvig D."/>
            <person name="Lalanne C."/>
            <person name="Gautier V."/>
            <person name="Ament-velasquez S.L."/>
            <person name="Kruys A."/>
            <person name="Hutchinson M.I."/>
            <person name="Powell A.J."/>
            <person name="Barry K."/>
            <person name="Miller A.N."/>
            <person name="Grigoriev I.V."/>
            <person name="Debuchy R."/>
            <person name="Gladieux P."/>
            <person name="Thoren M.H."/>
            <person name="Johannesson H."/>
        </authorList>
    </citation>
    <scope>NUCLEOTIDE SEQUENCE</scope>
    <source>
        <strain evidence="2">SMH2392-1A</strain>
    </source>
</reference>
<evidence type="ECO:0000313" key="3">
    <source>
        <dbReference type="Proteomes" id="UP001172101"/>
    </source>
</evidence>
<dbReference type="Proteomes" id="UP001172101">
    <property type="component" value="Unassembled WGS sequence"/>
</dbReference>
<dbReference type="RefSeq" id="XP_060296253.1">
    <property type="nucleotide sequence ID" value="XM_060434228.1"/>
</dbReference>
<name>A0AA40AKF9_9PEZI</name>
<evidence type="ECO:0000313" key="2">
    <source>
        <dbReference type="EMBL" id="KAK0717460.1"/>
    </source>
</evidence>
<evidence type="ECO:0000256" key="1">
    <source>
        <dbReference type="SAM" id="MobiDB-lite"/>
    </source>
</evidence>
<protein>
    <submittedName>
        <fullName evidence="2">Uncharacterized protein</fullName>
    </submittedName>
</protein>
<dbReference type="AlphaFoldDB" id="A0AA40AKF9"/>
<accession>A0AA40AKF9</accession>
<feature type="region of interest" description="Disordered" evidence="1">
    <location>
        <begin position="1"/>
        <end position="39"/>
    </location>
</feature>
<gene>
    <name evidence="2" type="ORF">B0T26DRAFT_297120</name>
</gene>
<organism evidence="2 3">
    <name type="scientific">Lasiosphaeria miniovina</name>
    <dbReference type="NCBI Taxonomy" id="1954250"/>
    <lineage>
        <taxon>Eukaryota</taxon>
        <taxon>Fungi</taxon>
        <taxon>Dikarya</taxon>
        <taxon>Ascomycota</taxon>
        <taxon>Pezizomycotina</taxon>
        <taxon>Sordariomycetes</taxon>
        <taxon>Sordariomycetidae</taxon>
        <taxon>Sordariales</taxon>
        <taxon>Lasiosphaeriaceae</taxon>
        <taxon>Lasiosphaeria</taxon>
    </lineage>
</organism>